<dbReference type="SUPFAM" id="SSF56784">
    <property type="entry name" value="HAD-like"/>
    <property type="match status" value="2"/>
</dbReference>
<dbReference type="InterPro" id="IPR036412">
    <property type="entry name" value="HAD-like_sf"/>
</dbReference>
<feature type="signal peptide" evidence="2">
    <location>
        <begin position="1"/>
        <end position="27"/>
    </location>
</feature>
<evidence type="ECO:0000256" key="1">
    <source>
        <dbReference type="ARBA" id="ARBA00022729"/>
    </source>
</evidence>
<feature type="chain" id="PRO_5045232673" description="Acid phosphatase of HAD superfamily subfamily IIIB" evidence="2">
    <location>
        <begin position="28"/>
        <end position="525"/>
    </location>
</feature>
<dbReference type="EMBL" id="BAAAQQ010000003">
    <property type="protein sequence ID" value="GAA2119572.1"/>
    <property type="molecule type" value="Genomic_DNA"/>
</dbReference>
<organism evidence="3 4">
    <name type="scientific">Nocardioides bigeumensis</name>
    <dbReference type="NCBI Taxonomy" id="433657"/>
    <lineage>
        <taxon>Bacteria</taxon>
        <taxon>Bacillati</taxon>
        <taxon>Actinomycetota</taxon>
        <taxon>Actinomycetes</taxon>
        <taxon>Propionibacteriales</taxon>
        <taxon>Nocardioidaceae</taxon>
        <taxon>Nocardioides</taxon>
    </lineage>
</organism>
<evidence type="ECO:0008006" key="5">
    <source>
        <dbReference type="Google" id="ProtNLM"/>
    </source>
</evidence>
<keyword evidence="4" id="KW-1185">Reference proteome</keyword>
<dbReference type="Pfam" id="PF03767">
    <property type="entry name" value="Acid_phosphat_B"/>
    <property type="match status" value="2"/>
</dbReference>
<keyword evidence="1 2" id="KW-0732">Signal</keyword>
<evidence type="ECO:0000313" key="3">
    <source>
        <dbReference type="EMBL" id="GAA2119572.1"/>
    </source>
</evidence>
<dbReference type="PANTHER" id="PTHR31284">
    <property type="entry name" value="ACID PHOSPHATASE-LIKE PROTEIN"/>
    <property type="match status" value="1"/>
</dbReference>
<dbReference type="PANTHER" id="PTHR31284:SF10">
    <property type="entry name" value="ACID PHOSPHATASE-LIKE PROTEIN"/>
    <property type="match status" value="1"/>
</dbReference>
<gene>
    <name evidence="3" type="ORF">GCM10009843_12410</name>
</gene>
<sequence length="525" mass="56786">MRSPTQTFRTGLGAATALAVGATLVGAAPSTGATDIDSAAITPKTSFTMKADGSSGTATKGNRIPNLDIVKKTVRTYYNATNGIADKTTSPYITEMKAIQDAQAAYLDQAFTTVTAAGKIPAIVLDTDDTTLWNYDMEDGAMGFHYDPALQNTWVQEQRFPATPGMVAFANAAAAKGFAVFGITGRGDSQRTATLANLTKVGYTAFAPERFFTKWPGTDKPAYVTCAVVTACTTVEYKAGTRKHIETDLTGTGGKSYDIVLNVGDQWSDLMGGYADKTLKLPNPTYYLPSPNLPGVSEPALAPKTQFTMLPDGSSGATVGGENIPNIDSTIATIRAYYNAKDGIARRSRSAFVKELRTATRAKAAKIKTQCKKADRPRGRHKTPAVVFDVDDTLLWTYDLQDAGSGFAGDAALRKTWVKKKKFQSVPTMAKMVRKAKRGGCAVIAITERPVDELAQTRKNLNKRFNWVFSKNNVISSTNKAATRAQLKQTRRLRILWNVGDQPADLLGGHAEHRFQVPNPTYYQP</sequence>
<reference evidence="3 4" key="1">
    <citation type="journal article" date="2019" name="Int. J. Syst. Evol. Microbiol.">
        <title>The Global Catalogue of Microorganisms (GCM) 10K type strain sequencing project: providing services to taxonomists for standard genome sequencing and annotation.</title>
        <authorList>
            <consortium name="The Broad Institute Genomics Platform"/>
            <consortium name="The Broad Institute Genome Sequencing Center for Infectious Disease"/>
            <person name="Wu L."/>
            <person name="Ma J."/>
        </authorList>
    </citation>
    <scope>NUCLEOTIDE SEQUENCE [LARGE SCALE GENOMIC DNA]</scope>
    <source>
        <strain evidence="3 4">JCM 16021</strain>
    </source>
</reference>
<dbReference type="InterPro" id="IPR023214">
    <property type="entry name" value="HAD_sf"/>
</dbReference>
<evidence type="ECO:0000256" key="2">
    <source>
        <dbReference type="SAM" id="SignalP"/>
    </source>
</evidence>
<dbReference type="Gene3D" id="3.40.50.1000">
    <property type="entry name" value="HAD superfamily/HAD-like"/>
    <property type="match status" value="2"/>
</dbReference>
<accession>A0ABN2XZV2</accession>
<protein>
    <recommendedName>
        <fullName evidence="5">Acid phosphatase of HAD superfamily subfamily IIIB</fullName>
    </recommendedName>
</protein>
<proteinExistence type="predicted"/>
<evidence type="ECO:0000313" key="4">
    <source>
        <dbReference type="Proteomes" id="UP001500575"/>
    </source>
</evidence>
<dbReference type="Proteomes" id="UP001500575">
    <property type="component" value="Unassembled WGS sequence"/>
</dbReference>
<name>A0ABN2XZV2_9ACTN</name>
<comment type="caution">
    <text evidence="3">The sequence shown here is derived from an EMBL/GenBank/DDBJ whole genome shotgun (WGS) entry which is preliminary data.</text>
</comment>
<dbReference type="InterPro" id="IPR005519">
    <property type="entry name" value="Acid_phosphat_B-like"/>
</dbReference>
<dbReference type="RefSeq" id="WP_344302801.1">
    <property type="nucleotide sequence ID" value="NZ_BAAAQQ010000003.1"/>
</dbReference>